<dbReference type="AlphaFoldDB" id="A0A090IZ84"/>
<feature type="region of interest" description="Disordered" evidence="1">
    <location>
        <begin position="1"/>
        <end position="57"/>
    </location>
</feature>
<dbReference type="Proteomes" id="UP000040576">
    <property type="component" value="Unassembled WGS sequence"/>
</dbReference>
<name>A0A090IZ84_9BACI</name>
<keyword evidence="3" id="KW-1185">Reference proteome</keyword>
<evidence type="ECO:0000256" key="1">
    <source>
        <dbReference type="SAM" id="MobiDB-lite"/>
    </source>
</evidence>
<evidence type="ECO:0000313" key="2">
    <source>
        <dbReference type="EMBL" id="CEE03067.1"/>
    </source>
</evidence>
<accession>A0A090IZ84</accession>
<organism evidence="2 3">
    <name type="scientific">Caldibacillus thermoamylovorans</name>
    <dbReference type="NCBI Taxonomy" id="35841"/>
    <lineage>
        <taxon>Bacteria</taxon>
        <taxon>Bacillati</taxon>
        <taxon>Bacillota</taxon>
        <taxon>Bacilli</taxon>
        <taxon>Bacillales</taxon>
        <taxon>Bacillaceae</taxon>
        <taxon>Caldibacillus</taxon>
    </lineage>
</organism>
<gene>
    <name evidence="2" type="ORF">BT1A1_3285</name>
</gene>
<proteinExistence type="predicted"/>
<protein>
    <submittedName>
        <fullName evidence="2">Uncharacterized protein</fullName>
    </submittedName>
</protein>
<sequence length="57" mass="6280">MLKTVSLTGAMRQNAGQKNENCPIGAAKINSMRQNGEENAKNSLIEPRYGTKCRARE</sequence>
<reference evidence="2 3" key="1">
    <citation type="submission" date="2014-07" db="EMBL/GenBank/DDBJ databases">
        <authorList>
            <person name="Wibberg Daniel"/>
        </authorList>
    </citation>
    <scope>NUCLEOTIDE SEQUENCE [LARGE SCALE GENOMIC DNA]</scope>
</reference>
<evidence type="ECO:0000313" key="3">
    <source>
        <dbReference type="Proteomes" id="UP000040576"/>
    </source>
</evidence>
<dbReference type="EMBL" id="CCRF01000099">
    <property type="protein sequence ID" value="CEE03067.1"/>
    <property type="molecule type" value="Genomic_DNA"/>
</dbReference>